<dbReference type="CDD" id="cd09319">
    <property type="entry name" value="TDT_like_1"/>
    <property type="match status" value="1"/>
</dbReference>
<dbReference type="GO" id="GO:0005886">
    <property type="term" value="C:plasma membrane"/>
    <property type="evidence" value="ECO:0007669"/>
    <property type="project" value="UniProtKB-SubCell"/>
</dbReference>
<comment type="similarity">
    <text evidence="2">Belongs to the tellurite-resistance/dicarboxylate transporter (TDT) family.</text>
</comment>
<dbReference type="Gene3D" id="1.50.10.150">
    <property type="entry name" value="Voltage-dependent anion channel"/>
    <property type="match status" value="1"/>
</dbReference>
<dbReference type="AlphaFoldDB" id="A0A5C4VEE1"/>
<proteinExistence type="inferred from homology"/>
<gene>
    <name evidence="8" type="ORF">FH608_044460</name>
</gene>
<dbReference type="GO" id="GO:0000319">
    <property type="term" value="F:sulfite transmembrane transporter activity"/>
    <property type="evidence" value="ECO:0007669"/>
    <property type="project" value="TreeGrafter"/>
</dbReference>
<dbReference type="InterPro" id="IPR051629">
    <property type="entry name" value="Sulfite_efflux_TDT"/>
</dbReference>
<reference evidence="8 9" key="1">
    <citation type="submission" date="2019-10" db="EMBL/GenBank/DDBJ databases">
        <title>Nonomuraea sp. nov., isolated from Phyllanthus amarus.</title>
        <authorList>
            <person name="Klykleung N."/>
            <person name="Tanasupawat S."/>
        </authorList>
    </citation>
    <scope>NUCLEOTIDE SEQUENCE [LARGE SCALE GENOMIC DNA]</scope>
    <source>
        <strain evidence="8 9">PA1-10</strain>
    </source>
</reference>
<evidence type="ECO:0000256" key="4">
    <source>
        <dbReference type="ARBA" id="ARBA00022475"/>
    </source>
</evidence>
<protein>
    <submittedName>
        <fullName evidence="8">Tellurite resistance protein permease</fullName>
    </submittedName>
</protein>
<dbReference type="EMBL" id="VDLX02000025">
    <property type="protein sequence ID" value="KAB8188484.1"/>
    <property type="molecule type" value="Genomic_DNA"/>
</dbReference>
<evidence type="ECO:0000256" key="3">
    <source>
        <dbReference type="ARBA" id="ARBA00022448"/>
    </source>
</evidence>
<dbReference type="PANTHER" id="PTHR31686:SF1">
    <property type="entry name" value="SULFITE EFFLUX PUMP SSU1"/>
    <property type="match status" value="1"/>
</dbReference>
<name>A0A5C4VEE1_9ACTN</name>
<dbReference type="Pfam" id="PF03595">
    <property type="entry name" value="SLAC1"/>
    <property type="match status" value="1"/>
</dbReference>
<evidence type="ECO:0000256" key="7">
    <source>
        <dbReference type="ARBA" id="ARBA00023136"/>
    </source>
</evidence>
<evidence type="ECO:0000313" key="9">
    <source>
        <dbReference type="Proteomes" id="UP000312512"/>
    </source>
</evidence>
<comment type="caution">
    <text evidence="8">The sequence shown here is derived from an EMBL/GenBank/DDBJ whole genome shotgun (WGS) entry which is preliminary data.</text>
</comment>
<dbReference type="OrthoDB" id="958273at2"/>
<sequence length="419" mass="44570">MGAEQAANTAGWGSDHEHGPGGDGRGPVLRCDSVRRRVGAGERADQGSGGRGSGIRLTGSAGFRAGLAMNRIRQEIADLHPSYAALVMATGIVSTGLAHFGWDVLSDVLLVVAVVAFAVLLVAYAWRLIAYPRRALADAWDPGRGFGYFSLVAAPNVLGVRLALDHHLGASAVLALASVPIWLVLTYAIPGVLIVGHRRESVLPRINGSWFMWVVATQSLSVAAATVAVWRPGLEVWLAPVAVALWGIGVVLYLMLTSLVTARLLDDPVTPHALSPAYWVYMGATAITVLAAAKILALPAGLPVLVSTRQVVSGLAYLLWAFGTWWIPLLLIFGVWRHVVRGPLMGYEPTLWSMVFPLGMYAAASDGYGRSTGLWFMVDIARVEVWVGFAAWVAVAIAMGVALLRPSRHEVPGSHGVAE</sequence>
<keyword evidence="9" id="KW-1185">Reference proteome</keyword>
<evidence type="ECO:0000313" key="8">
    <source>
        <dbReference type="EMBL" id="KAB8188484.1"/>
    </source>
</evidence>
<keyword evidence="6" id="KW-1133">Transmembrane helix</keyword>
<dbReference type="InterPro" id="IPR038665">
    <property type="entry name" value="Voltage-dep_anion_channel_sf"/>
</dbReference>
<dbReference type="InterPro" id="IPR004695">
    <property type="entry name" value="SLAC1/Mae1/Ssu1/TehA"/>
</dbReference>
<accession>A0A5C4VEE1</accession>
<evidence type="ECO:0000256" key="5">
    <source>
        <dbReference type="ARBA" id="ARBA00022692"/>
    </source>
</evidence>
<dbReference type="Proteomes" id="UP000312512">
    <property type="component" value="Unassembled WGS sequence"/>
</dbReference>
<comment type="subcellular location">
    <subcellularLocation>
        <location evidence="1">Cell membrane</location>
        <topology evidence="1">Multi-pass membrane protein</topology>
    </subcellularLocation>
</comment>
<dbReference type="PANTHER" id="PTHR31686">
    <property type="match status" value="1"/>
</dbReference>
<evidence type="ECO:0000256" key="6">
    <source>
        <dbReference type="ARBA" id="ARBA00022989"/>
    </source>
</evidence>
<keyword evidence="7" id="KW-0472">Membrane</keyword>
<keyword evidence="4" id="KW-1003">Cell membrane</keyword>
<keyword evidence="3" id="KW-0813">Transport</keyword>
<keyword evidence="5" id="KW-0812">Transmembrane</keyword>
<organism evidence="8 9">
    <name type="scientific">Nonomuraea phyllanthi</name>
    <dbReference type="NCBI Taxonomy" id="2219224"/>
    <lineage>
        <taxon>Bacteria</taxon>
        <taxon>Bacillati</taxon>
        <taxon>Actinomycetota</taxon>
        <taxon>Actinomycetes</taxon>
        <taxon>Streptosporangiales</taxon>
        <taxon>Streptosporangiaceae</taxon>
        <taxon>Nonomuraea</taxon>
    </lineage>
</organism>
<evidence type="ECO:0000256" key="1">
    <source>
        <dbReference type="ARBA" id="ARBA00004651"/>
    </source>
</evidence>
<evidence type="ECO:0000256" key="2">
    <source>
        <dbReference type="ARBA" id="ARBA00008566"/>
    </source>
</evidence>